<feature type="transmembrane region" description="Helical" evidence="10">
    <location>
        <begin position="121"/>
        <end position="140"/>
    </location>
</feature>
<keyword evidence="13" id="KW-1185">Reference proteome</keyword>
<sequence length="290" mass="32433">CQGNIGPCTIVGLCCLVGICGNMGVVMVIARKFRRGDKNFTLKLVLNLAMADLLSLVTLPVWIHSWLFGWVLGVKACRFFSFLVIGSLYCSVLTVTLMSVQRYLAVLYTRQWMKLRGAGERILLASLWGLSGVLACPALVLGDVVGEEMRCRWKYSSVGEKVFTKSMETLWGFIVPFTILVTSYGCLHHKVNDTAFFSSPRLTKLVTSIVVTFFVLWCPLHVVNIMGICGLLLKSEYLNNICETGWAVTQALTFINSCVNPFLYAFAFRKRNKKTEQSTQSTQSKITQFT</sequence>
<keyword evidence="2" id="KW-1003">Cell membrane</keyword>
<evidence type="ECO:0000256" key="5">
    <source>
        <dbReference type="ARBA" id="ARBA00023040"/>
    </source>
</evidence>
<keyword evidence="3 10" id="KW-0812">Transmembrane</keyword>
<evidence type="ECO:0000256" key="9">
    <source>
        <dbReference type="ARBA" id="ARBA00023224"/>
    </source>
</evidence>
<dbReference type="SUPFAM" id="SSF81321">
    <property type="entry name" value="Family A G protein-coupled receptor-like"/>
    <property type="match status" value="1"/>
</dbReference>
<feature type="transmembrane region" description="Helical" evidence="10">
    <location>
        <begin position="6"/>
        <end position="30"/>
    </location>
</feature>
<feature type="transmembrane region" description="Helical" evidence="10">
    <location>
        <begin position="79"/>
        <end position="100"/>
    </location>
</feature>
<name>A0A3B3R8D8_9TELE</name>
<dbReference type="Ensembl" id="ENSPKIT00000038950.1">
    <property type="protein sequence ID" value="ENSPKIP00000014509.1"/>
    <property type="gene ID" value="ENSPKIG00000001553.1"/>
</dbReference>
<feature type="transmembrane region" description="Helical" evidence="10">
    <location>
        <begin position="170"/>
        <end position="187"/>
    </location>
</feature>
<feature type="transmembrane region" description="Helical" evidence="10">
    <location>
        <begin position="208"/>
        <end position="233"/>
    </location>
</feature>
<evidence type="ECO:0000256" key="1">
    <source>
        <dbReference type="ARBA" id="ARBA00004651"/>
    </source>
</evidence>
<evidence type="ECO:0000313" key="13">
    <source>
        <dbReference type="Proteomes" id="UP000261540"/>
    </source>
</evidence>
<dbReference type="GO" id="GO:0019957">
    <property type="term" value="F:C-C chemokine binding"/>
    <property type="evidence" value="ECO:0007669"/>
    <property type="project" value="TreeGrafter"/>
</dbReference>
<evidence type="ECO:0000256" key="10">
    <source>
        <dbReference type="SAM" id="Phobius"/>
    </source>
</evidence>
<dbReference type="GO" id="GO:0004974">
    <property type="term" value="F:leukotriene receptor activity"/>
    <property type="evidence" value="ECO:0007669"/>
    <property type="project" value="UniProtKB-ARBA"/>
</dbReference>
<dbReference type="Pfam" id="PF00001">
    <property type="entry name" value="7tm_1"/>
    <property type="match status" value="1"/>
</dbReference>
<dbReference type="PANTHER" id="PTHR10489:SF946">
    <property type="entry name" value="LEUKOTRIENE B4 RECEPTOR 1-LIKE"/>
    <property type="match status" value="1"/>
</dbReference>
<dbReference type="GO" id="GO:0006955">
    <property type="term" value="P:immune response"/>
    <property type="evidence" value="ECO:0007669"/>
    <property type="project" value="TreeGrafter"/>
</dbReference>
<keyword evidence="9" id="KW-0807">Transducer</keyword>
<evidence type="ECO:0000256" key="7">
    <source>
        <dbReference type="ARBA" id="ARBA00023170"/>
    </source>
</evidence>
<evidence type="ECO:0000256" key="2">
    <source>
        <dbReference type="ARBA" id="ARBA00022475"/>
    </source>
</evidence>
<feature type="domain" description="G-protein coupled receptors family 1 profile" evidence="11">
    <location>
        <begin position="21"/>
        <end position="264"/>
    </location>
</feature>
<dbReference type="FunFam" id="1.20.1070.10:FF:000109">
    <property type="entry name" value="Leukotriene B4 receptor"/>
    <property type="match status" value="1"/>
</dbReference>
<evidence type="ECO:0000256" key="4">
    <source>
        <dbReference type="ARBA" id="ARBA00022989"/>
    </source>
</evidence>
<dbReference type="InterPro" id="IPR000276">
    <property type="entry name" value="GPCR_Rhodpsn"/>
</dbReference>
<reference evidence="12" key="1">
    <citation type="submission" date="2025-08" db="UniProtKB">
        <authorList>
            <consortium name="Ensembl"/>
        </authorList>
    </citation>
    <scope>IDENTIFICATION</scope>
</reference>
<keyword evidence="7" id="KW-0675">Receptor</keyword>
<evidence type="ECO:0000256" key="6">
    <source>
        <dbReference type="ARBA" id="ARBA00023136"/>
    </source>
</evidence>
<keyword evidence="4 10" id="KW-1133">Transmembrane helix</keyword>
<dbReference type="AlphaFoldDB" id="A0A3B3R8D8"/>
<dbReference type="Gene3D" id="1.20.1070.10">
    <property type="entry name" value="Rhodopsin 7-helix transmembrane proteins"/>
    <property type="match status" value="1"/>
</dbReference>
<protein>
    <recommendedName>
        <fullName evidence="11">G-protein coupled receptors family 1 profile domain-containing protein</fullName>
    </recommendedName>
</protein>
<evidence type="ECO:0000313" key="12">
    <source>
        <dbReference type="Ensembl" id="ENSPKIP00000014509.1"/>
    </source>
</evidence>
<keyword evidence="5" id="KW-0297">G-protein coupled receptor</keyword>
<dbReference type="GO" id="GO:0009897">
    <property type="term" value="C:external side of plasma membrane"/>
    <property type="evidence" value="ECO:0007669"/>
    <property type="project" value="TreeGrafter"/>
</dbReference>
<reference evidence="12" key="2">
    <citation type="submission" date="2025-09" db="UniProtKB">
        <authorList>
            <consortium name="Ensembl"/>
        </authorList>
    </citation>
    <scope>IDENTIFICATION</scope>
</reference>
<dbReference type="PROSITE" id="PS50262">
    <property type="entry name" value="G_PROTEIN_RECEP_F1_2"/>
    <property type="match status" value="1"/>
</dbReference>
<evidence type="ECO:0000259" key="11">
    <source>
        <dbReference type="PROSITE" id="PS50262"/>
    </source>
</evidence>
<dbReference type="Proteomes" id="UP000261540">
    <property type="component" value="Unplaced"/>
</dbReference>
<dbReference type="GeneTree" id="ENSGT00950000182966"/>
<evidence type="ECO:0000256" key="8">
    <source>
        <dbReference type="ARBA" id="ARBA00023180"/>
    </source>
</evidence>
<dbReference type="GO" id="GO:0019722">
    <property type="term" value="P:calcium-mediated signaling"/>
    <property type="evidence" value="ECO:0007669"/>
    <property type="project" value="TreeGrafter"/>
</dbReference>
<dbReference type="GO" id="GO:0060326">
    <property type="term" value="P:cell chemotaxis"/>
    <property type="evidence" value="ECO:0007669"/>
    <property type="project" value="TreeGrafter"/>
</dbReference>
<keyword evidence="6 10" id="KW-0472">Membrane</keyword>
<dbReference type="GO" id="GO:0016493">
    <property type="term" value="F:C-C chemokine receptor activity"/>
    <property type="evidence" value="ECO:0007669"/>
    <property type="project" value="TreeGrafter"/>
</dbReference>
<accession>A0A3B3R8D8</accession>
<proteinExistence type="predicted"/>
<keyword evidence="8" id="KW-0325">Glycoprotein</keyword>
<dbReference type="InterPro" id="IPR050119">
    <property type="entry name" value="CCR1-9-like"/>
</dbReference>
<dbReference type="GO" id="GO:0007204">
    <property type="term" value="P:positive regulation of cytosolic calcium ion concentration"/>
    <property type="evidence" value="ECO:0007669"/>
    <property type="project" value="TreeGrafter"/>
</dbReference>
<evidence type="ECO:0000256" key="3">
    <source>
        <dbReference type="ARBA" id="ARBA00022692"/>
    </source>
</evidence>
<organism evidence="12 13">
    <name type="scientific">Paramormyrops kingsleyae</name>
    <dbReference type="NCBI Taxonomy" id="1676925"/>
    <lineage>
        <taxon>Eukaryota</taxon>
        <taxon>Metazoa</taxon>
        <taxon>Chordata</taxon>
        <taxon>Craniata</taxon>
        <taxon>Vertebrata</taxon>
        <taxon>Euteleostomi</taxon>
        <taxon>Actinopterygii</taxon>
        <taxon>Neopterygii</taxon>
        <taxon>Teleostei</taxon>
        <taxon>Osteoglossocephala</taxon>
        <taxon>Osteoglossomorpha</taxon>
        <taxon>Osteoglossiformes</taxon>
        <taxon>Mormyridae</taxon>
        <taxon>Paramormyrops</taxon>
    </lineage>
</organism>
<dbReference type="InterPro" id="IPR017452">
    <property type="entry name" value="GPCR_Rhodpsn_7TM"/>
</dbReference>
<feature type="transmembrane region" description="Helical" evidence="10">
    <location>
        <begin position="42"/>
        <end position="67"/>
    </location>
</feature>
<feature type="transmembrane region" description="Helical" evidence="10">
    <location>
        <begin position="245"/>
        <end position="267"/>
    </location>
</feature>
<dbReference type="PRINTS" id="PR00237">
    <property type="entry name" value="GPCRRHODOPSN"/>
</dbReference>
<comment type="subcellular location">
    <subcellularLocation>
        <location evidence="1">Cell membrane</location>
        <topology evidence="1">Multi-pass membrane protein</topology>
    </subcellularLocation>
</comment>
<dbReference type="PANTHER" id="PTHR10489">
    <property type="entry name" value="CELL ADHESION MOLECULE"/>
    <property type="match status" value="1"/>
</dbReference>